<dbReference type="STRING" id="30019.A0A0M3QWZ6"/>
<dbReference type="InterPro" id="IPR044924">
    <property type="entry name" value="HAD-SF_hydro_IA_REG-2-like_cap"/>
</dbReference>
<gene>
    <name evidence="2" type="ORF">Dbus_chr3Lg2145</name>
    <name evidence="1" type="ORF">Dbus_chr3Lg4</name>
</gene>
<protein>
    <submittedName>
        <fullName evidence="2">Reg-2</fullName>
    </submittedName>
</protein>
<dbReference type="InterPro" id="IPR023214">
    <property type="entry name" value="HAD_sf"/>
</dbReference>
<dbReference type="EMBL" id="CP012525">
    <property type="protein sequence ID" value="ALC44979.1"/>
    <property type="molecule type" value="Genomic_DNA"/>
</dbReference>
<dbReference type="OMA" id="WWRQLIA"/>
<name>A0A0M3QWZ6_DROBS</name>
<evidence type="ECO:0000313" key="1">
    <source>
        <dbReference type="EMBL" id="ALC42838.1"/>
    </source>
</evidence>
<dbReference type="SFLD" id="SFLDG01129">
    <property type="entry name" value="C1.5:_HAD__Beta-PGM__Phosphata"/>
    <property type="match status" value="1"/>
</dbReference>
<dbReference type="Pfam" id="PF00702">
    <property type="entry name" value="Hydrolase"/>
    <property type="match status" value="1"/>
</dbReference>
<dbReference type="NCBIfam" id="TIGR01549">
    <property type="entry name" value="HAD-SF-IA-v1"/>
    <property type="match status" value="1"/>
</dbReference>
<dbReference type="CDD" id="cd16415">
    <property type="entry name" value="HAD_dREG-2_like"/>
    <property type="match status" value="1"/>
</dbReference>
<dbReference type="InterPro" id="IPR051828">
    <property type="entry name" value="HAD-like_hydrolase_domain"/>
</dbReference>
<evidence type="ECO:0000313" key="3">
    <source>
        <dbReference type="Proteomes" id="UP000494163"/>
    </source>
</evidence>
<dbReference type="Proteomes" id="UP000494163">
    <property type="component" value="Chromosome 3L"/>
</dbReference>
<dbReference type="SUPFAM" id="SSF56784">
    <property type="entry name" value="HAD-like"/>
    <property type="match status" value="1"/>
</dbReference>
<dbReference type="AlphaFoldDB" id="A0A0M3QWZ6"/>
<dbReference type="PANTHER" id="PTHR46191">
    <property type="match status" value="1"/>
</dbReference>
<dbReference type="InterPro" id="IPR006439">
    <property type="entry name" value="HAD-SF_hydro_IA"/>
</dbReference>
<dbReference type="OrthoDB" id="444127at2759"/>
<proteinExistence type="predicted"/>
<dbReference type="InterPro" id="IPR036412">
    <property type="entry name" value="HAD-like_sf"/>
</dbReference>
<reference evidence="2 3" key="1">
    <citation type="submission" date="2015-08" db="EMBL/GenBank/DDBJ databases">
        <title>Ancestral chromatin configuration constrains chromatin evolution on differentiating sex chromosomes in Drosophila.</title>
        <authorList>
            <person name="Zhou Q."/>
            <person name="Bachtrog D."/>
        </authorList>
    </citation>
    <scope>NUCLEOTIDE SEQUENCE [LARGE SCALE GENOMIC DNA]</scope>
    <source>
        <tissue evidence="2">Whole larvae</tissue>
    </source>
</reference>
<evidence type="ECO:0000313" key="2">
    <source>
        <dbReference type="EMBL" id="ALC44979.1"/>
    </source>
</evidence>
<keyword evidence="3" id="KW-1185">Reference proteome</keyword>
<sequence length="261" mass="29886">MRALKRFRLITFDVTNTLLQFRTSPGKQYGEIGALFGARCDNNELAKNFKANWYKMNRDYPNFGRETTPQLEWQRWWRQLISGTFAESGAAIPEHKLDNFNNHLLELYKTTICWQPCNGSVELLQQLRKANATGTPLKVGVIANFDPRLAALLHNTKLDKYLDFALNSYEAKAEKPQAAIFESAMAVAGLSDLKPEQCLHIGDGPTTDYLGAKQLGWHAALVHEKSYTYLVKKYGEQIKREHVFPSLYDFHRKLSDDAVIW</sequence>
<dbReference type="InterPro" id="IPR011949">
    <property type="entry name" value="HAD-SF_hydro_IA_REG-2-like"/>
</dbReference>
<dbReference type="Gene3D" id="3.40.50.1000">
    <property type="entry name" value="HAD superfamily/HAD-like"/>
    <property type="match status" value="1"/>
</dbReference>
<dbReference type="NCBIfam" id="TIGR02252">
    <property type="entry name" value="DREG-2"/>
    <property type="match status" value="1"/>
</dbReference>
<dbReference type="SFLD" id="SFLDS00003">
    <property type="entry name" value="Haloacid_Dehalogenase"/>
    <property type="match status" value="1"/>
</dbReference>
<dbReference type="PANTHER" id="PTHR46191:SF2">
    <property type="entry name" value="HALOACID DEHALOGENASE-LIKE HYDROLASE DOMAIN-CONTAINING PROTEIN 3"/>
    <property type="match status" value="1"/>
</dbReference>
<dbReference type="SMR" id="A0A0M3QWZ6"/>
<accession>A0A0M3QWZ6</accession>
<dbReference type="GO" id="GO:0005634">
    <property type="term" value="C:nucleus"/>
    <property type="evidence" value="ECO:0007669"/>
    <property type="project" value="TreeGrafter"/>
</dbReference>
<dbReference type="Gene3D" id="1.10.150.720">
    <property type="entry name" value="Haloacid dehalogenase-like hydrolase"/>
    <property type="match status" value="1"/>
</dbReference>
<organism evidence="2 3">
    <name type="scientific">Drosophila busckii</name>
    <name type="common">Fruit fly</name>
    <dbReference type="NCBI Taxonomy" id="30019"/>
    <lineage>
        <taxon>Eukaryota</taxon>
        <taxon>Metazoa</taxon>
        <taxon>Ecdysozoa</taxon>
        <taxon>Arthropoda</taxon>
        <taxon>Hexapoda</taxon>
        <taxon>Insecta</taxon>
        <taxon>Pterygota</taxon>
        <taxon>Neoptera</taxon>
        <taxon>Endopterygota</taxon>
        <taxon>Diptera</taxon>
        <taxon>Brachycera</taxon>
        <taxon>Muscomorpha</taxon>
        <taxon>Ephydroidea</taxon>
        <taxon>Drosophilidae</taxon>
        <taxon>Drosophila</taxon>
    </lineage>
</organism>
<dbReference type="EMBL" id="CP012525">
    <property type="protein sequence ID" value="ALC42838.1"/>
    <property type="molecule type" value="Genomic_DNA"/>
</dbReference>